<dbReference type="Proteomes" id="UP000199568">
    <property type="component" value="Unassembled WGS sequence"/>
</dbReference>
<evidence type="ECO:0000256" key="1">
    <source>
        <dbReference type="ARBA" id="ARBA00007150"/>
    </source>
</evidence>
<sequence>MYPELINITLSEGNSIMISAYRFWGLAAAGYLIISAIRHLRKLNITVTKIALLVIAMVTSFFIGARILYIILYLPEVLNNPKMATTFHLRNFTLYGGLLLSSIAWWFITKKLGVGSLKLTDNIIPHIGIAIIIMRVGCFLNGCCYGKPTHLPWGINVPLMSQAHLGQIYNNVGITSLIPRPVHPTQIYEMIAALLASLIAWTVMKRTDKEGLTTVIFCFLLSLGRLTTYLFRSFPIASNFSNIIRGPIVYGLVILASSIWIYKQTVKG</sequence>
<feature type="transmembrane region" description="Helical" evidence="7">
    <location>
        <begin position="129"/>
        <end position="148"/>
    </location>
</feature>
<accession>A0A1I0F3J4</accession>
<dbReference type="OrthoDB" id="871140at2"/>
<feature type="transmembrane region" description="Helical" evidence="7">
    <location>
        <begin position="50"/>
        <end position="72"/>
    </location>
</feature>
<feature type="transmembrane region" description="Helical" evidence="7">
    <location>
        <begin position="211"/>
        <end position="231"/>
    </location>
</feature>
<dbReference type="RefSeq" id="WP_090444971.1">
    <property type="nucleotide sequence ID" value="NZ_FOHU01000013.1"/>
</dbReference>
<organism evidence="8 9">
    <name type="scientific">Natronincola peptidivorans</name>
    <dbReference type="NCBI Taxonomy" id="426128"/>
    <lineage>
        <taxon>Bacteria</taxon>
        <taxon>Bacillati</taxon>
        <taxon>Bacillota</taxon>
        <taxon>Clostridia</taxon>
        <taxon>Peptostreptococcales</taxon>
        <taxon>Natronincolaceae</taxon>
        <taxon>Natronincola</taxon>
    </lineage>
</organism>
<gene>
    <name evidence="8" type="ORF">SAMN05660297_02664</name>
</gene>
<protein>
    <submittedName>
        <fullName evidence="8">Prolipoprotein diacylglyceryl transferase</fullName>
    </submittedName>
</protein>
<evidence type="ECO:0000313" key="8">
    <source>
        <dbReference type="EMBL" id="SET52395.1"/>
    </source>
</evidence>
<dbReference type="Pfam" id="PF01790">
    <property type="entry name" value="LGT"/>
    <property type="match status" value="1"/>
</dbReference>
<keyword evidence="8" id="KW-0449">Lipoprotein</keyword>
<name>A0A1I0F3J4_9FIRM</name>
<dbReference type="PANTHER" id="PTHR30589:SF0">
    <property type="entry name" value="PHOSPHATIDYLGLYCEROL--PROLIPOPROTEIN DIACYLGLYCERYL TRANSFERASE"/>
    <property type="match status" value="1"/>
</dbReference>
<proteinExistence type="inferred from homology"/>
<keyword evidence="9" id="KW-1185">Reference proteome</keyword>
<keyword evidence="3 8" id="KW-0808">Transferase</keyword>
<comment type="similarity">
    <text evidence="1">Belongs to the Lgt family.</text>
</comment>
<evidence type="ECO:0000313" key="9">
    <source>
        <dbReference type="Proteomes" id="UP000199568"/>
    </source>
</evidence>
<keyword evidence="4 7" id="KW-0812">Transmembrane</keyword>
<dbReference type="PANTHER" id="PTHR30589">
    <property type="entry name" value="PROLIPOPROTEIN DIACYLGLYCERYL TRANSFERASE"/>
    <property type="match status" value="1"/>
</dbReference>
<dbReference type="GO" id="GO:0042158">
    <property type="term" value="P:lipoprotein biosynthetic process"/>
    <property type="evidence" value="ECO:0007669"/>
    <property type="project" value="InterPro"/>
</dbReference>
<keyword evidence="5 7" id="KW-1133">Transmembrane helix</keyword>
<reference evidence="8 9" key="1">
    <citation type="submission" date="2016-10" db="EMBL/GenBank/DDBJ databases">
        <authorList>
            <person name="de Groot N.N."/>
        </authorList>
    </citation>
    <scope>NUCLEOTIDE SEQUENCE [LARGE SCALE GENOMIC DNA]</scope>
    <source>
        <strain evidence="8 9">DSM 18979</strain>
    </source>
</reference>
<dbReference type="GO" id="GO:0008961">
    <property type="term" value="F:phosphatidylglycerol-prolipoprotein diacylglyceryl transferase activity"/>
    <property type="evidence" value="ECO:0007669"/>
    <property type="project" value="InterPro"/>
</dbReference>
<feature type="transmembrane region" description="Helical" evidence="7">
    <location>
        <begin position="187"/>
        <end position="204"/>
    </location>
</feature>
<evidence type="ECO:0000256" key="4">
    <source>
        <dbReference type="ARBA" id="ARBA00022692"/>
    </source>
</evidence>
<dbReference type="InterPro" id="IPR001640">
    <property type="entry name" value="Lgt"/>
</dbReference>
<feature type="transmembrane region" description="Helical" evidence="7">
    <location>
        <begin position="92"/>
        <end position="108"/>
    </location>
</feature>
<dbReference type="EMBL" id="FOHU01000013">
    <property type="protein sequence ID" value="SET52395.1"/>
    <property type="molecule type" value="Genomic_DNA"/>
</dbReference>
<keyword evidence="2" id="KW-1003">Cell membrane</keyword>
<evidence type="ECO:0000256" key="6">
    <source>
        <dbReference type="ARBA" id="ARBA00023136"/>
    </source>
</evidence>
<dbReference type="AlphaFoldDB" id="A0A1I0F3J4"/>
<keyword evidence="6 7" id="KW-0472">Membrane</keyword>
<dbReference type="STRING" id="426128.SAMN05660297_02664"/>
<evidence type="ECO:0000256" key="2">
    <source>
        <dbReference type="ARBA" id="ARBA00022475"/>
    </source>
</evidence>
<evidence type="ECO:0000256" key="7">
    <source>
        <dbReference type="SAM" id="Phobius"/>
    </source>
</evidence>
<dbReference type="GO" id="GO:0005886">
    <property type="term" value="C:plasma membrane"/>
    <property type="evidence" value="ECO:0007669"/>
    <property type="project" value="InterPro"/>
</dbReference>
<feature type="transmembrane region" description="Helical" evidence="7">
    <location>
        <begin position="20"/>
        <end position="38"/>
    </location>
</feature>
<evidence type="ECO:0000256" key="5">
    <source>
        <dbReference type="ARBA" id="ARBA00022989"/>
    </source>
</evidence>
<feature type="transmembrane region" description="Helical" evidence="7">
    <location>
        <begin position="243"/>
        <end position="262"/>
    </location>
</feature>
<evidence type="ECO:0000256" key="3">
    <source>
        <dbReference type="ARBA" id="ARBA00022679"/>
    </source>
</evidence>